<reference evidence="1 2" key="1">
    <citation type="journal article" date="2018" name="Front. Plant Sci.">
        <title>Red Clover (Trifolium pratense) and Zigzag Clover (T. medium) - A Picture of Genomic Similarities and Differences.</title>
        <authorList>
            <person name="Dluhosova J."/>
            <person name="Istvanek J."/>
            <person name="Nedelnik J."/>
            <person name="Repkova J."/>
        </authorList>
    </citation>
    <scope>NUCLEOTIDE SEQUENCE [LARGE SCALE GENOMIC DNA]</scope>
    <source>
        <strain evidence="2">cv. 10/8</strain>
        <tissue evidence="1">Leaf</tissue>
    </source>
</reference>
<evidence type="ECO:0000313" key="2">
    <source>
        <dbReference type="Proteomes" id="UP000265520"/>
    </source>
</evidence>
<dbReference type="EMBL" id="LXQA010465232">
    <property type="protein sequence ID" value="MCI53573.1"/>
    <property type="molecule type" value="Genomic_DNA"/>
</dbReference>
<comment type="caution">
    <text evidence="1">The sequence shown here is derived from an EMBL/GenBank/DDBJ whole genome shotgun (WGS) entry which is preliminary data.</text>
</comment>
<dbReference type="Proteomes" id="UP000265520">
    <property type="component" value="Unassembled WGS sequence"/>
</dbReference>
<keyword evidence="2" id="KW-1185">Reference proteome</keyword>
<organism evidence="1 2">
    <name type="scientific">Trifolium medium</name>
    <dbReference type="NCBI Taxonomy" id="97028"/>
    <lineage>
        <taxon>Eukaryota</taxon>
        <taxon>Viridiplantae</taxon>
        <taxon>Streptophyta</taxon>
        <taxon>Embryophyta</taxon>
        <taxon>Tracheophyta</taxon>
        <taxon>Spermatophyta</taxon>
        <taxon>Magnoliopsida</taxon>
        <taxon>eudicotyledons</taxon>
        <taxon>Gunneridae</taxon>
        <taxon>Pentapetalae</taxon>
        <taxon>rosids</taxon>
        <taxon>fabids</taxon>
        <taxon>Fabales</taxon>
        <taxon>Fabaceae</taxon>
        <taxon>Papilionoideae</taxon>
        <taxon>50 kb inversion clade</taxon>
        <taxon>NPAAA clade</taxon>
        <taxon>Hologalegina</taxon>
        <taxon>IRL clade</taxon>
        <taxon>Trifolieae</taxon>
        <taxon>Trifolium</taxon>
    </lineage>
</organism>
<sequence length="50" mass="5695">MSEVGPIIQPIAVLEARTIVRGSQKVRKILVQWDQTSPVEATWEDFDDLQ</sequence>
<protein>
    <recommendedName>
        <fullName evidence="3">Chromo domain-containing protein</fullName>
    </recommendedName>
</protein>
<proteinExistence type="predicted"/>
<name>A0A392SXN4_9FABA</name>
<feature type="non-terminal residue" evidence="1">
    <location>
        <position position="50"/>
    </location>
</feature>
<evidence type="ECO:0008006" key="3">
    <source>
        <dbReference type="Google" id="ProtNLM"/>
    </source>
</evidence>
<accession>A0A392SXN4</accession>
<dbReference type="AlphaFoldDB" id="A0A392SXN4"/>
<evidence type="ECO:0000313" key="1">
    <source>
        <dbReference type="EMBL" id="MCI53573.1"/>
    </source>
</evidence>